<evidence type="ECO:0000313" key="5">
    <source>
        <dbReference type="EMBL" id="XDS44518.1"/>
    </source>
</evidence>
<dbReference type="PROSITE" id="PS00211">
    <property type="entry name" value="ABC_TRANSPORTER_1"/>
    <property type="match status" value="1"/>
</dbReference>
<dbReference type="InterPro" id="IPR027417">
    <property type="entry name" value="P-loop_NTPase"/>
</dbReference>
<dbReference type="SUPFAM" id="SSF52540">
    <property type="entry name" value="P-loop containing nucleoside triphosphate hydrolases"/>
    <property type="match status" value="1"/>
</dbReference>
<evidence type="ECO:0000256" key="3">
    <source>
        <dbReference type="ARBA" id="ARBA00022840"/>
    </source>
</evidence>
<reference evidence="5" key="1">
    <citation type="submission" date="2023-07" db="EMBL/GenBank/DDBJ databases">
        <title>Bifidobacterium aquikefiriaerophilum sp. nov. and Bifidobacterium eccum sp. nov., isolated from water kefir.</title>
        <authorList>
            <person name="Breselge S."/>
            <person name="Bellassi P."/>
            <person name="Barcenilla C."/>
            <person name="Alvarez-Ordonez A."/>
            <person name="Morelli L."/>
            <person name="Cotter P.D."/>
        </authorList>
    </citation>
    <scope>NUCLEOTIDE SEQUENCE</scope>
    <source>
        <strain evidence="5">WK041_4_12</strain>
    </source>
</reference>
<dbReference type="InterPro" id="IPR003593">
    <property type="entry name" value="AAA+_ATPase"/>
</dbReference>
<dbReference type="CDD" id="cd03235">
    <property type="entry name" value="ABC_Metallic_Cations"/>
    <property type="match status" value="1"/>
</dbReference>
<feature type="domain" description="ABC transporter" evidence="4">
    <location>
        <begin position="32"/>
        <end position="263"/>
    </location>
</feature>
<accession>A0AB39U6S0</accession>
<keyword evidence="1" id="KW-0813">Transport</keyword>
<dbReference type="NCBIfam" id="TIGR03771">
    <property type="entry name" value="anch_rpt_ABC"/>
    <property type="match status" value="1"/>
</dbReference>
<evidence type="ECO:0000256" key="1">
    <source>
        <dbReference type="ARBA" id="ARBA00022448"/>
    </source>
</evidence>
<keyword evidence="2" id="KW-0547">Nucleotide-binding</keyword>
<dbReference type="InterPro" id="IPR050153">
    <property type="entry name" value="Metal_Ion_Import_ABC"/>
</dbReference>
<dbReference type="KEGG" id="baqk:QN215_09735"/>
<proteinExistence type="predicted"/>
<evidence type="ECO:0000256" key="2">
    <source>
        <dbReference type="ARBA" id="ARBA00022741"/>
    </source>
</evidence>
<protein>
    <submittedName>
        <fullName evidence="5">Anchored repeat-type ABC transporter ATP-binding subunit</fullName>
    </submittedName>
</protein>
<dbReference type="GO" id="GO:0016887">
    <property type="term" value="F:ATP hydrolysis activity"/>
    <property type="evidence" value="ECO:0007669"/>
    <property type="project" value="InterPro"/>
</dbReference>
<evidence type="ECO:0000259" key="4">
    <source>
        <dbReference type="PROSITE" id="PS50893"/>
    </source>
</evidence>
<name>A0AB39U6S0_9BIFI</name>
<gene>
    <name evidence="5" type="ORF">QN215_09735</name>
</gene>
<dbReference type="Gene3D" id="3.40.50.300">
    <property type="entry name" value="P-loop containing nucleotide triphosphate hydrolases"/>
    <property type="match status" value="1"/>
</dbReference>
<sequence length="277" mass="28955">MSAATDTAFPTAQAASLPAAHNKTHANAHAALRLDDVTVELGGRCVLQSVNLSVERGELLALIGPNGAGKTTLLRTVLGLQRAAFGRVLVDGRSAKPGRAAIGYVPQRHEFAWDFPISVANVVATGLCGKLGLFKRPDAAVWEAVADALDRVRMTALADRPVGQLSGGQRQRVLVARALALQPSVLLLDEPYTGLDMPTQELLAGLFRDIAHEGHAVLMTTHDLVGAIGGADRLALLNSTIIAAGTPSALVSNPDAWTTTFGVGRDSALLRMVKAVA</sequence>
<dbReference type="EMBL" id="CP129674">
    <property type="protein sequence ID" value="XDS44518.1"/>
    <property type="molecule type" value="Genomic_DNA"/>
</dbReference>
<dbReference type="RefSeq" id="WP_369344094.1">
    <property type="nucleotide sequence ID" value="NZ_CP129674.1"/>
</dbReference>
<dbReference type="GO" id="GO:0005524">
    <property type="term" value="F:ATP binding"/>
    <property type="evidence" value="ECO:0007669"/>
    <property type="project" value="UniProtKB-KW"/>
</dbReference>
<dbReference type="SMART" id="SM00382">
    <property type="entry name" value="AAA"/>
    <property type="match status" value="1"/>
</dbReference>
<dbReference type="AlphaFoldDB" id="A0AB39U6S0"/>
<keyword evidence="3 5" id="KW-0067">ATP-binding</keyword>
<organism evidence="5">
    <name type="scientific">Bifidobacterium aquikefiricola</name>
    <dbReference type="NCBI Taxonomy" id="3059038"/>
    <lineage>
        <taxon>Bacteria</taxon>
        <taxon>Bacillati</taxon>
        <taxon>Actinomycetota</taxon>
        <taxon>Actinomycetes</taxon>
        <taxon>Bifidobacteriales</taxon>
        <taxon>Bifidobacteriaceae</taxon>
        <taxon>Bifidobacterium</taxon>
    </lineage>
</organism>
<dbReference type="InterPro" id="IPR003439">
    <property type="entry name" value="ABC_transporter-like_ATP-bd"/>
</dbReference>
<dbReference type="PANTHER" id="PTHR42734">
    <property type="entry name" value="METAL TRANSPORT SYSTEM ATP-BINDING PROTEIN TM_0124-RELATED"/>
    <property type="match status" value="1"/>
</dbReference>
<dbReference type="InterPro" id="IPR022508">
    <property type="entry name" value="ABC_trspt_anch-rpt_ATP-bd"/>
</dbReference>
<dbReference type="PROSITE" id="PS50893">
    <property type="entry name" value="ABC_TRANSPORTER_2"/>
    <property type="match status" value="1"/>
</dbReference>
<dbReference type="Pfam" id="PF00005">
    <property type="entry name" value="ABC_tran"/>
    <property type="match status" value="1"/>
</dbReference>
<dbReference type="InterPro" id="IPR017871">
    <property type="entry name" value="ABC_transporter-like_CS"/>
</dbReference>